<name>A0AAW5C821_9BACT</name>
<reference evidence="1" key="1">
    <citation type="submission" date="2022-01" db="EMBL/GenBank/DDBJ databases">
        <title>Collection of gut derived symbiotic bacterial strains cultured from healthy donors.</title>
        <authorList>
            <person name="Lin H."/>
            <person name="Kohout C."/>
            <person name="Waligurski E."/>
            <person name="Pamer E.G."/>
        </authorList>
    </citation>
    <scope>NUCLEOTIDE SEQUENCE</scope>
    <source>
        <strain evidence="1">DFI.1.149</strain>
    </source>
</reference>
<evidence type="ECO:0000313" key="1">
    <source>
        <dbReference type="EMBL" id="MCG4960215.1"/>
    </source>
</evidence>
<protein>
    <submittedName>
        <fullName evidence="1">Uncharacterized protein</fullName>
    </submittedName>
</protein>
<dbReference type="Proteomes" id="UP001199750">
    <property type="component" value="Unassembled WGS sequence"/>
</dbReference>
<accession>A0AAW5C821</accession>
<comment type="caution">
    <text evidence="1">The sequence shown here is derived from an EMBL/GenBank/DDBJ whole genome shotgun (WGS) entry which is preliminary data.</text>
</comment>
<organism evidence="1 2">
    <name type="scientific">Odoribacter splanchnicus</name>
    <dbReference type="NCBI Taxonomy" id="28118"/>
    <lineage>
        <taxon>Bacteria</taxon>
        <taxon>Pseudomonadati</taxon>
        <taxon>Bacteroidota</taxon>
        <taxon>Bacteroidia</taxon>
        <taxon>Bacteroidales</taxon>
        <taxon>Odoribacteraceae</taxon>
        <taxon>Odoribacter</taxon>
    </lineage>
</organism>
<dbReference type="EMBL" id="JAKNDN010000018">
    <property type="protein sequence ID" value="MCG4960215.1"/>
    <property type="molecule type" value="Genomic_DNA"/>
</dbReference>
<evidence type="ECO:0000313" key="2">
    <source>
        <dbReference type="Proteomes" id="UP001199750"/>
    </source>
</evidence>
<dbReference type="RefSeq" id="WP_217773863.1">
    <property type="nucleotide sequence ID" value="NZ_JAHONW010000013.1"/>
</dbReference>
<gene>
    <name evidence="1" type="ORF">L0P03_10195</name>
</gene>
<dbReference type="AlphaFoldDB" id="A0AAW5C821"/>
<proteinExistence type="predicted"/>
<sequence length="197" mass="23571">MGPIQLNAFEINWLENNYPLLHFDKKRNRIQGTIEFNLCYEGTGKRINDHYQIEIDLNHRANGGILPVVRETTGKILKIAQRKMMNPIDLHINEKNGELCLIIPMKESERYPQGFSLIEFLEHLKQHLYWVSYRDRYDVEPWQGQGHGYNGMIELYLENKDKYAGKIKKHIEKEMDRKISKKEFHRIMKYLIHKSKM</sequence>